<geneLocation type="chloroplast" evidence="4"/>
<dbReference type="NCBIfam" id="TIGR01011">
    <property type="entry name" value="rpsB_bact"/>
    <property type="match status" value="1"/>
</dbReference>
<protein>
    <recommendedName>
        <fullName evidence="2 3">Small ribosomal subunit protein uS2c</fullName>
    </recommendedName>
</protein>
<gene>
    <name evidence="3 4" type="primary">rps2</name>
</gene>
<dbReference type="Pfam" id="PF00318">
    <property type="entry name" value="Ribosomal_S2"/>
    <property type="match status" value="1"/>
</dbReference>
<evidence type="ECO:0000256" key="1">
    <source>
        <dbReference type="ARBA" id="ARBA00006242"/>
    </source>
</evidence>
<dbReference type="PANTHER" id="PTHR12534">
    <property type="entry name" value="30S RIBOSOMAL PROTEIN S2 PROKARYOTIC AND ORGANELLAR"/>
    <property type="match status" value="1"/>
</dbReference>
<evidence type="ECO:0000256" key="2">
    <source>
        <dbReference type="ARBA" id="ARBA00035155"/>
    </source>
</evidence>
<dbReference type="AlphaFoldDB" id="A0A482CJQ9"/>
<dbReference type="GO" id="GO:0009507">
    <property type="term" value="C:chloroplast"/>
    <property type="evidence" value="ECO:0007669"/>
    <property type="project" value="UniProtKB-SubCell"/>
</dbReference>
<accession>A0A482CJQ9</accession>
<dbReference type="InterPro" id="IPR001865">
    <property type="entry name" value="Ribosomal_uS2"/>
</dbReference>
<evidence type="ECO:0000313" key="4">
    <source>
        <dbReference type="EMBL" id="QBL76384.1"/>
    </source>
</evidence>
<dbReference type="Gene3D" id="3.40.50.10490">
    <property type="entry name" value="Glucose-6-phosphate isomerase like protein, domain 1"/>
    <property type="match status" value="1"/>
</dbReference>
<keyword evidence="4" id="KW-0934">Plastid</keyword>
<dbReference type="GO" id="GO:0003735">
    <property type="term" value="F:structural constituent of ribosome"/>
    <property type="evidence" value="ECO:0007669"/>
    <property type="project" value="InterPro"/>
</dbReference>
<keyword evidence="4" id="KW-0150">Chloroplast</keyword>
<keyword evidence="3 4" id="KW-0689">Ribosomal protein</keyword>
<reference evidence="4" key="1">
    <citation type="journal article" date="2019" name="J. ISSAAS">
        <title>The Unique Evolutionary Trajectory 1 and Dynamic Conformations of DR and IR/DR-coexisting Plastomes of the Early Vascular Plant Selaginellaceae (Lycophyte).</title>
        <authorList>
            <person name="Zhang H.-R."/>
            <person name="Xiang Q.-P."/>
            <person name="Zhang X.-C."/>
        </authorList>
    </citation>
    <scope>NUCLEOTIDE SEQUENCE</scope>
</reference>
<comment type="subcellular location">
    <subcellularLocation>
        <location evidence="3">Plastid</location>
        <location evidence="3">Chloroplast</location>
    </subcellularLocation>
</comment>
<dbReference type="EMBL" id="MH598537">
    <property type="protein sequence ID" value="QBL76384.1"/>
    <property type="molecule type" value="Genomic_DNA"/>
</dbReference>
<keyword evidence="3" id="KW-0687">Ribonucleoprotein</keyword>
<dbReference type="InterPro" id="IPR023591">
    <property type="entry name" value="Ribosomal_uS2_flav_dom_sf"/>
</dbReference>
<dbReference type="CDD" id="cd01425">
    <property type="entry name" value="RPS2"/>
    <property type="match status" value="1"/>
</dbReference>
<dbReference type="HAMAP" id="MF_00291_B">
    <property type="entry name" value="Ribosomal_uS2_B"/>
    <property type="match status" value="1"/>
</dbReference>
<dbReference type="PRINTS" id="PR00395">
    <property type="entry name" value="RIBOSOMALS2"/>
</dbReference>
<name>A0A482CJQ9_9TRAC</name>
<dbReference type="GO" id="GO:0005763">
    <property type="term" value="C:mitochondrial small ribosomal subunit"/>
    <property type="evidence" value="ECO:0007669"/>
    <property type="project" value="TreeGrafter"/>
</dbReference>
<comment type="similarity">
    <text evidence="1 3">Belongs to the universal ribosomal protein uS2 family.</text>
</comment>
<dbReference type="RefSeq" id="YP_009589801.1">
    <property type="nucleotide sequence ID" value="NC_041646.1"/>
</dbReference>
<dbReference type="Gene3D" id="1.10.287.610">
    <property type="entry name" value="Helix hairpin bin"/>
    <property type="match status" value="1"/>
</dbReference>
<dbReference type="GeneID" id="39721716"/>
<dbReference type="GO" id="GO:0006412">
    <property type="term" value="P:translation"/>
    <property type="evidence" value="ECO:0007669"/>
    <property type="project" value="UniProtKB-UniRule"/>
</dbReference>
<dbReference type="SUPFAM" id="SSF52313">
    <property type="entry name" value="Ribosomal protein S2"/>
    <property type="match status" value="1"/>
</dbReference>
<sequence length="229" mass="25356">MGTKHWNIRLEDMTEAGVHFGHQARQWNPKMAPYILTERKGIHITDLTQTARSSSEARDLVAGAAAKGKQLLIVGTRYQAADVIRSAAIRAQCHYVNERRLGGTSTNWLTTEARPQRLEDLEDKAEQRLRGSMGGVATASERQLAQLRRSLGGIRYMKGLPDTAIVVNQRKELTAVRERAASGIPTIPLVDTDCDPDLADTPIPANDDPRASIRWIPNKSTLAVREGRE</sequence>
<proteinExistence type="inferred from homology"/>
<evidence type="ECO:0000256" key="3">
    <source>
        <dbReference type="HAMAP-Rule" id="MF_00291"/>
    </source>
</evidence>
<organism evidence="4">
    <name type="scientific">Selaginella tamariscina</name>
    <dbReference type="NCBI Taxonomy" id="137178"/>
    <lineage>
        <taxon>Eukaryota</taxon>
        <taxon>Viridiplantae</taxon>
        <taxon>Streptophyta</taxon>
        <taxon>Embryophyta</taxon>
        <taxon>Tracheophyta</taxon>
        <taxon>Lycopodiopsida</taxon>
        <taxon>Selaginellales</taxon>
        <taxon>Selaginellaceae</taxon>
        <taxon>Selaginella</taxon>
    </lineage>
</organism>
<dbReference type="InterPro" id="IPR005706">
    <property type="entry name" value="Ribosomal_uS2_bac/mit/plastid"/>
</dbReference>
<dbReference type="PANTHER" id="PTHR12534:SF0">
    <property type="entry name" value="SMALL RIBOSOMAL SUBUNIT PROTEIN US2M"/>
    <property type="match status" value="1"/>
</dbReference>